<dbReference type="Proteomes" id="UP000177124">
    <property type="component" value="Unassembled WGS sequence"/>
</dbReference>
<keyword evidence="2" id="KW-0472">Membrane</keyword>
<dbReference type="EMBL" id="MFBF01000061">
    <property type="protein sequence ID" value="OGD89846.1"/>
    <property type="molecule type" value="Genomic_DNA"/>
</dbReference>
<feature type="transmembrane region" description="Helical" evidence="2">
    <location>
        <begin position="6"/>
        <end position="25"/>
    </location>
</feature>
<proteinExistence type="predicted"/>
<reference evidence="3 4" key="1">
    <citation type="journal article" date="2016" name="Nat. Commun.">
        <title>Thousands of microbial genomes shed light on interconnected biogeochemical processes in an aquifer system.</title>
        <authorList>
            <person name="Anantharaman K."/>
            <person name="Brown C.T."/>
            <person name="Hug L.A."/>
            <person name="Sharon I."/>
            <person name="Castelle C.J."/>
            <person name="Probst A.J."/>
            <person name="Thomas B.C."/>
            <person name="Singh A."/>
            <person name="Wilkins M.J."/>
            <person name="Karaoz U."/>
            <person name="Brodie E.L."/>
            <person name="Williams K.H."/>
            <person name="Hubbard S.S."/>
            <person name="Banfield J.F."/>
        </authorList>
    </citation>
    <scope>NUCLEOTIDE SEQUENCE [LARGE SCALE GENOMIC DNA]</scope>
</reference>
<protein>
    <submittedName>
        <fullName evidence="3">Uncharacterized protein</fullName>
    </submittedName>
</protein>
<evidence type="ECO:0000313" key="4">
    <source>
        <dbReference type="Proteomes" id="UP000177124"/>
    </source>
</evidence>
<organism evidence="3 4">
    <name type="scientific">Candidatus Curtissbacteria bacterium RIFCSPHIGHO2_02_FULL_42_15</name>
    <dbReference type="NCBI Taxonomy" id="1797716"/>
    <lineage>
        <taxon>Bacteria</taxon>
        <taxon>Candidatus Curtissiibacteriota</taxon>
    </lineage>
</organism>
<sequence>MPKQTLLIAGAIAVVIVAAAGFFFLKKPAQTPQESTTTQPTQPEESQTKGSIKNLLAAGKNQTCTIKYPTAEQVGEGTVYVSGKNLRGDFTMTSEGKTIDSHMIQDETYMYSWSSLSPQGVKMKIAELEKVQASTTAESVDLDQEADVNCSSWNVDNSMFTPPVNVNFVETPTTPTQTQQIDKSVCDQITDPQAKASCLQSLGGY</sequence>
<evidence type="ECO:0000256" key="2">
    <source>
        <dbReference type="SAM" id="Phobius"/>
    </source>
</evidence>
<name>A0A1F5GDD7_9BACT</name>
<gene>
    <name evidence="3" type="ORF">A3D07_02885</name>
</gene>
<dbReference type="AlphaFoldDB" id="A0A1F5GDD7"/>
<accession>A0A1F5GDD7</accession>
<keyword evidence="2" id="KW-1133">Transmembrane helix</keyword>
<keyword evidence="2" id="KW-0812">Transmembrane</keyword>
<comment type="caution">
    <text evidence="3">The sequence shown here is derived from an EMBL/GenBank/DDBJ whole genome shotgun (WGS) entry which is preliminary data.</text>
</comment>
<feature type="compositionally biased region" description="Low complexity" evidence="1">
    <location>
        <begin position="30"/>
        <end position="45"/>
    </location>
</feature>
<evidence type="ECO:0000313" key="3">
    <source>
        <dbReference type="EMBL" id="OGD89846.1"/>
    </source>
</evidence>
<feature type="region of interest" description="Disordered" evidence="1">
    <location>
        <begin position="30"/>
        <end position="50"/>
    </location>
</feature>
<evidence type="ECO:0000256" key="1">
    <source>
        <dbReference type="SAM" id="MobiDB-lite"/>
    </source>
</evidence>